<dbReference type="RefSeq" id="WP_015430553.1">
    <property type="nucleotide sequence ID" value="NC_020514.1"/>
</dbReference>
<evidence type="ECO:0000313" key="2">
    <source>
        <dbReference type="EMBL" id="AGH43515.1"/>
    </source>
</evidence>
<dbReference type="PATRIC" id="fig|1129794.4.peg.1391"/>
<organism evidence="2 3">
    <name type="scientific">Paraglaciecola psychrophila 170</name>
    <dbReference type="NCBI Taxonomy" id="1129794"/>
    <lineage>
        <taxon>Bacteria</taxon>
        <taxon>Pseudomonadati</taxon>
        <taxon>Pseudomonadota</taxon>
        <taxon>Gammaproteobacteria</taxon>
        <taxon>Alteromonadales</taxon>
        <taxon>Alteromonadaceae</taxon>
        <taxon>Paraglaciecola</taxon>
    </lineage>
</organism>
<gene>
    <name evidence="2" type="ORF">C427_1406</name>
</gene>
<proteinExistence type="predicted"/>
<reference evidence="2 3" key="1">
    <citation type="journal article" date="2013" name="Genome Announc.">
        <title>Complete Genome Sequence of Glaciecola psychrophila Strain 170T.</title>
        <authorList>
            <person name="Yin J."/>
            <person name="Chen J."/>
            <person name="Liu G."/>
            <person name="Yu Y."/>
            <person name="Song L."/>
            <person name="Wang X."/>
            <person name="Qu X."/>
        </authorList>
    </citation>
    <scope>NUCLEOTIDE SEQUENCE [LARGE SCALE GENOMIC DNA]</scope>
    <source>
        <strain evidence="2 3">170</strain>
    </source>
</reference>
<dbReference type="EMBL" id="CP003837">
    <property type="protein sequence ID" value="AGH43515.1"/>
    <property type="molecule type" value="Genomic_DNA"/>
</dbReference>
<dbReference type="KEGG" id="gps:C427_1406"/>
<accession>M4RIZ3</accession>
<evidence type="ECO:0000313" key="3">
    <source>
        <dbReference type="Proteomes" id="UP000011864"/>
    </source>
</evidence>
<protein>
    <submittedName>
        <fullName evidence="2">Uncharacterized protein</fullName>
    </submittedName>
</protein>
<keyword evidence="3" id="KW-1185">Reference proteome</keyword>
<feature type="compositionally biased region" description="Polar residues" evidence="1">
    <location>
        <begin position="82"/>
        <end position="100"/>
    </location>
</feature>
<evidence type="ECO:0000256" key="1">
    <source>
        <dbReference type="SAM" id="MobiDB-lite"/>
    </source>
</evidence>
<dbReference type="HOGENOM" id="CLU_1757090_0_0_6"/>
<dbReference type="STRING" id="1129794.C427_1406"/>
<dbReference type="AlphaFoldDB" id="M4RIZ3"/>
<name>M4RIZ3_9ALTE</name>
<dbReference type="Proteomes" id="UP000011864">
    <property type="component" value="Chromosome"/>
</dbReference>
<feature type="region of interest" description="Disordered" evidence="1">
    <location>
        <begin position="81"/>
        <end position="111"/>
    </location>
</feature>
<sequence>MPTETRSFLITKSDSSLKNKTGKVYSVPTGWENLPAGDASVTRKLKSLGPTWTVQEKKGRKAFSHGVWAAKEQIEEAITLVGSATSRSQTSKEISPGQSSPRRKGNGLRAKTFQQEIIQFSKLSTKKTPLFGLSQWSKAGKRTRGARW</sequence>